<dbReference type="Proteomes" id="UP001056778">
    <property type="component" value="Chromosome 3"/>
</dbReference>
<gene>
    <name evidence="1" type="ORF">MML48_3g00007041</name>
</gene>
<proteinExistence type="predicted"/>
<accession>A0ACB9TE22</accession>
<comment type="caution">
    <text evidence="1">The sequence shown here is derived from an EMBL/GenBank/DDBJ whole genome shotgun (WGS) entry which is preliminary data.</text>
</comment>
<evidence type="ECO:0000313" key="1">
    <source>
        <dbReference type="EMBL" id="KAI4464959.1"/>
    </source>
</evidence>
<protein>
    <submittedName>
        <fullName evidence="1">Ankyrin-3-like protein</fullName>
    </submittedName>
</protein>
<evidence type="ECO:0000313" key="2">
    <source>
        <dbReference type="Proteomes" id="UP001056778"/>
    </source>
</evidence>
<keyword evidence="2" id="KW-1185">Reference proteome</keyword>
<dbReference type="EMBL" id="CM043017">
    <property type="protein sequence ID" value="KAI4464959.1"/>
    <property type="molecule type" value="Genomic_DNA"/>
</dbReference>
<organism evidence="1 2">
    <name type="scientific">Holotrichia oblita</name>
    <name type="common">Chafer beetle</name>
    <dbReference type="NCBI Taxonomy" id="644536"/>
    <lineage>
        <taxon>Eukaryota</taxon>
        <taxon>Metazoa</taxon>
        <taxon>Ecdysozoa</taxon>
        <taxon>Arthropoda</taxon>
        <taxon>Hexapoda</taxon>
        <taxon>Insecta</taxon>
        <taxon>Pterygota</taxon>
        <taxon>Neoptera</taxon>
        <taxon>Endopterygota</taxon>
        <taxon>Coleoptera</taxon>
        <taxon>Polyphaga</taxon>
        <taxon>Scarabaeiformia</taxon>
        <taxon>Scarabaeidae</taxon>
        <taxon>Melolonthinae</taxon>
        <taxon>Holotrichia</taxon>
    </lineage>
</organism>
<reference evidence="1" key="1">
    <citation type="submission" date="2022-04" db="EMBL/GenBank/DDBJ databases">
        <title>Chromosome-scale genome assembly of Holotrichia oblita Faldermann.</title>
        <authorList>
            <person name="Rongchong L."/>
        </authorList>
    </citation>
    <scope>NUCLEOTIDE SEQUENCE</scope>
    <source>
        <strain evidence="1">81SQS9</strain>
    </source>
</reference>
<name>A0ACB9TE22_HOLOL</name>
<sequence>MLIITGLLLTPIVIQLLSNPCSPTTTENITVFNFPEAEAEPNLQVDEEDEDLVNSMFRCTLWNVCRTETLLLWSWKSYVKIFGYALPQTTHYANQVSPALIPFRRIEDLYSPTGGFPILNVLAEVPHTIGNTFTVVPMVVVSKESMKMITKGEIMIVSKNKPEMLLKNEHNNILRCTPAVKVILDTPIVVYSLKSNIVFPSQIEILHEGYRIPIKVGSVVAPVTQDIFVSADTPISLSVIYAIPSDPVKIDYVNNYGVAFNTDSESVIVESPVAQQPPKNITVFNFPEAEAEPNLQVDEEDEDLDNRNPPIVLAPAGIVQSTQPLSNIQPFFNSKESYILTELREESKKRI</sequence>